<dbReference type="Gene3D" id="3.30.300.30">
    <property type="match status" value="1"/>
</dbReference>
<dbReference type="PROSITE" id="PS00455">
    <property type="entry name" value="AMP_BINDING"/>
    <property type="match status" value="1"/>
</dbReference>
<dbReference type="PANTHER" id="PTHR43767:SF10">
    <property type="entry name" value="SURFACTIN SYNTHASE SUBUNIT 1"/>
    <property type="match status" value="1"/>
</dbReference>
<evidence type="ECO:0000259" key="2">
    <source>
        <dbReference type="Pfam" id="PF00501"/>
    </source>
</evidence>
<dbReference type="InterPro" id="IPR042099">
    <property type="entry name" value="ANL_N_sf"/>
</dbReference>
<dbReference type="CDD" id="cd04433">
    <property type="entry name" value="AFD_class_I"/>
    <property type="match status" value="1"/>
</dbReference>
<dbReference type="InterPro" id="IPR045851">
    <property type="entry name" value="AMP-bd_C_sf"/>
</dbReference>
<evidence type="ECO:0000313" key="3">
    <source>
        <dbReference type="EMBL" id="MDX5895312.1"/>
    </source>
</evidence>
<dbReference type="Gene3D" id="3.40.50.12780">
    <property type="entry name" value="N-terminal domain of ligase-like"/>
    <property type="match status" value="1"/>
</dbReference>
<reference evidence="3" key="1">
    <citation type="submission" date="2023-11" db="EMBL/GenBank/DDBJ databases">
        <title>MicrobeMod: A computational toolkit for identifying prokaryotic methylation and restriction-modification with nanopore sequencing.</title>
        <authorList>
            <person name="Crits-Christoph A."/>
            <person name="Kang S.C."/>
            <person name="Lee H."/>
            <person name="Ostrov N."/>
        </authorList>
    </citation>
    <scope>NUCLEOTIDE SEQUENCE</scope>
    <source>
        <strain evidence="3">ATCC 51242</strain>
    </source>
</reference>
<dbReference type="PANTHER" id="PTHR43767">
    <property type="entry name" value="LONG-CHAIN-FATTY-ACID--COA LIGASE"/>
    <property type="match status" value="1"/>
</dbReference>
<proteinExistence type="predicted"/>
<evidence type="ECO:0000256" key="1">
    <source>
        <dbReference type="SAM" id="MobiDB-lite"/>
    </source>
</evidence>
<feature type="region of interest" description="Disordered" evidence="1">
    <location>
        <begin position="1"/>
        <end position="32"/>
    </location>
</feature>
<dbReference type="InterPro" id="IPR020845">
    <property type="entry name" value="AMP-binding_CS"/>
</dbReference>
<dbReference type="InterPro" id="IPR050237">
    <property type="entry name" value="ATP-dep_AMP-bd_enzyme"/>
</dbReference>
<feature type="compositionally biased region" description="Basic and acidic residues" evidence="1">
    <location>
        <begin position="17"/>
        <end position="29"/>
    </location>
</feature>
<dbReference type="RefSeq" id="WP_159449849.1">
    <property type="nucleotide sequence ID" value="NZ_JAWXXX010000002.1"/>
</dbReference>
<accession>A0AB35T6Y3</accession>
<protein>
    <submittedName>
        <fullName evidence="3">Class I adenylate-forming enzyme family protein</fullName>
    </submittedName>
</protein>
<comment type="caution">
    <text evidence="3">The sequence shown here is derived from an EMBL/GenBank/DDBJ whole genome shotgun (WGS) entry which is preliminary data.</text>
</comment>
<organism evidence="3 4">
    <name type="scientific">Rubrobacter radiotolerans</name>
    <name type="common">Arthrobacter radiotolerans</name>
    <dbReference type="NCBI Taxonomy" id="42256"/>
    <lineage>
        <taxon>Bacteria</taxon>
        <taxon>Bacillati</taxon>
        <taxon>Actinomycetota</taxon>
        <taxon>Rubrobacteria</taxon>
        <taxon>Rubrobacterales</taxon>
        <taxon>Rubrobacteraceae</taxon>
        <taxon>Rubrobacter</taxon>
    </lineage>
</organism>
<sequence>MELGKTAAGQGTKVKRATLDHRGATEPREGYASPRVITPEGAVTARRFERDVLCVADGLKDVGVDAGDRVMVKGENSYAYCVALFALMHLNTSVVLVDNQQTPEETENLAARSAVRWRLLGEPQHRKISDGHTIAYEGFIRTCGSRSVPGSFSLARWREREDAAILWTSGSTGQPKGVVKSGRAIVDNAVCTGDATGYKPDDVLMPLLPFSHQYGFSVLLTWWVARCSLVIAPYKLIGRVVRHIATDGVTVVDATPATYHSLVGYLRKKPETVARLSGVRMWCVGGAPLSSRIEHDFYRVLHRQLLDGYGLTELGNVAVSSPQNPVSCGPPLKGVEVCVVDEDGHRLPADRVGEIWVSSPGLMEGYLVEDGAILPQEQGWYPTEDLGYLDSAGNLHVIGRKQAVHRMGYTLYPASLERQVELCGCTAKVVGIDDDRRGALLFFFVEDPEERGVRYWKDKIHRRLAPYERPNVILTMDKLPLNRNGKVDSIRLKEMAVDHAKVSTGEEGA</sequence>
<evidence type="ECO:0000313" key="4">
    <source>
        <dbReference type="Proteomes" id="UP001281130"/>
    </source>
</evidence>
<dbReference type="SUPFAM" id="SSF56801">
    <property type="entry name" value="Acetyl-CoA synthetase-like"/>
    <property type="match status" value="1"/>
</dbReference>
<dbReference type="Pfam" id="PF00501">
    <property type="entry name" value="AMP-binding"/>
    <property type="match status" value="1"/>
</dbReference>
<dbReference type="AlphaFoldDB" id="A0AB35T6Y3"/>
<dbReference type="InterPro" id="IPR000873">
    <property type="entry name" value="AMP-dep_synth/lig_dom"/>
</dbReference>
<dbReference type="EMBL" id="JAWXXX010000002">
    <property type="protein sequence ID" value="MDX5895312.1"/>
    <property type="molecule type" value="Genomic_DNA"/>
</dbReference>
<dbReference type="Proteomes" id="UP001281130">
    <property type="component" value="Unassembled WGS sequence"/>
</dbReference>
<gene>
    <name evidence="3" type="ORF">SIL72_14890</name>
</gene>
<name>A0AB35T6Y3_RUBRA</name>
<feature type="domain" description="AMP-dependent synthetase/ligase" evidence="2">
    <location>
        <begin position="40"/>
        <end position="367"/>
    </location>
</feature>